<feature type="transmembrane region" description="Helical" evidence="1">
    <location>
        <begin position="403"/>
        <end position="420"/>
    </location>
</feature>
<organism evidence="4 5">
    <name type="scientific">Nadsonia fulvescens var. elongata DSM 6958</name>
    <dbReference type="NCBI Taxonomy" id="857566"/>
    <lineage>
        <taxon>Eukaryota</taxon>
        <taxon>Fungi</taxon>
        <taxon>Dikarya</taxon>
        <taxon>Ascomycota</taxon>
        <taxon>Saccharomycotina</taxon>
        <taxon>Dipodascomycetes</taxon>
        <taxon>Dipodascales</taxon>
        <taxon>Dipodascales incertae sedis</taxon>
        <taxon>Nadsonia</taxon>
    </lineage>
</organism>
<accession>A0A1E3PEB6</accession>
<dbReference type="Proteomes" id="UP000095009">
    <property type="component" value="Unassembled WGS sequence"/>
</dbReference>
<evidence type="ECO:0000313" key="5">
    <source>
        <dbReference type="Proteomes" id="UP000095009"/>
    </source>
</evidence>
<feature type="transmembrane region" description="Helical" evidence="1">
    <location>
        <begin position="378"/>
        <end position="396"/>
    </location>
</feature>
<dbReference type="PANTHER" id="PTHR11200:SF275">
    <property type="entry name" value="LD06095P"/>
    <property type="match status" value="1"/>
</dbReference>
<keyword evidence="2" id="KW-0732">Signal</keyword>
<protein>
    <submittedName>
        <fullName evidence="4">DNase I-like protein</fullName>
    </submittedName>
</protein>
<dbReference type="InterPro" id="IPR046985">
    <property type="entry name" value="IP5"/>
</dbReference>
<feature type="domain" description="Inositol polyphosphate-related phosphatase" evidence="3">
    <location>
        <begin position="2"/>
        <end position="345"/>
    </location>
</feature>
<evidence type="ECO:0000259" key="3">
    <source>
        <dbReference type="SMART" id="SM00128"/>
    </source>
</evidence>
<dbReference type="GO" id="GO:0046856">
    <property type="term" value="P:phosphatidylinositol dephosphorylation"/>
    <property type="evidence" value="ECO:0007669"/>
    <property type="project" value="InterPro"/>
</dbReference>
<dbReference type="InterPro" id="IPR000300">
    <property type="entry name" value="IPPc"/>
</dbReference>
<feature type="signal peptide" evidence="2">
    <location>
        <begin position="1"/>
        <end position="21"/>
    </location>
</feature>
<dbReference type="GO" id="GO:0004439">
    <property type="term" value="F:phosphatidylinositol-4,5-bisphosphate 5-phosphatase activity"/>
    <property type="evidence" value="ECO:0007669"/>
    <property type="project" value="TreeGrafter"/>
</dbReference>
<name>A0A1E3PEB6_9ASCO</name>
<keyword evidence="1" id="KW-0472">Membrane</keyword>
<dbReference type="EMBL" id="KV454414">
    <property type="protein sequence ID" value="ODQ63759.1"/>
    <property type="molecule type" value="Genomic_DNA"/>
</dbReference>
<dbReference type="PANTHER" id="PTHR11200">
    <property type="entry name" value="INOSITOL 5-PHOSPHATASE"/>
    <property type="match status" value="1"/>
</dbReference>
<evidence type="ECO:0000256" key="1">
    <source>
        <dbReference type="SAM" id="Phobius"/>
    </source>
</evidence>
<dbReference type="SMART" id="SM00128">
    <property type="entry name" value="IPPc"/>
    <property type="match status" value="1"/>
</dbReference>
<dbReference type="STRING" id="857566.A0A1E3PEB6"/>
<dbReference type="SUPFAM" id="SSF56219">
    <property type="entry name" value="DNase I-like"/>
    <property type="match status" value="1"/>
</dbReference>
<keyword evidence="5" id="KW-1185">Reference proteome</keyword>
<keyword evidence="1" id="KW-1133">Transmembrane helix</keyword>
<gene>
    <name evidence="4" type="ORF">NADFUDRAFT_53413</name>
</gene>
<dbReference type="OrthoDB" id="62798at2759"/>
<keyword evidence="1" id="KW-0812">Transmembrane</keyword>
<evidence type="ECO:0000256" key="2">
    <source>
        <dbReference type="SAM" id="SignalP"/>
    </source>
</evidence>
<dbReference type="InterPro" id="IPR036691">
    <property type="entry name" value="Endo/exonu/phosph_ase_sf"/>
</dbReference>
<proteinExistence type="predicted"/>
<evidence type="ECO:0000313" key="4">
    <source>
        <dbReference type="EMBL" id="ODQ63759.1"/>
    </source>
</evidence>
<dbReference type="AlphaFoldDB" id="A0A1E3PEB6"/>
<dbReference type="Gene3D" id="3.60.10.10">
    <property type="entry name" value="Endonuclease/exonuclease/phosphatase"/>
    <property type="match status" value="1"/>
</dbReference>
<reference evidence="4 5" key="1">
    <citation type="journal article" date="2016" name="Proc. Natl. Acad. Sci. U.S.A.">
        <title>Comparative genomics of biotechnologically important yeasts.</title>
        <authorList>
            <person name="Riley R."/>
            <person name="Haridas S."/>
            <person name="Wolfe K.H."/>
            <person name="Lopes M.R."/>
            <person name="Hittinger C.T."/>
            <person name="Goeker M."/>
            <person name="Salamov A.A."/>
            <person name="Wisecaver J.H."/>
            <person name="Long T.M."/>
            <person name="Calvey C.H."/>
            <person name="Aerts A.L."/>
            <person name="Barry K.W."/>
            <person name="Choi C."/>
            <person name="Clum A."/>
            <person name="Coughlan A.Y."/>
            <person name="Deshpande S."/>
            <person name="Douglass A.P."/>
            <person name="Hanson S.J."/>
            <person name="Klenk H.-P."/>
            <person name="LaButti K.M."/>
            <person name="Lapidus A."/>
            <person name="Lindquist E.A."/>
            <person name="Lipzen A.M."/>
            <person name="Meier-Kolthoff J.P."/>
            <person name="Ohm R.A."/>
            <person name="Otillar R.P."/>
            <person name="Pangilinan J.L."/>
            <person name="Peng Y."/>
            <person name="Rokas A."/>
            <person name="Rosa C.A."/>
            <person name="Scheuner C."/>
            <person name="Sibirny A.A."/>
            <person name="Slot J.C."/>
            <person name="Stielow J.B."/>
            <person name="Sun H."/>
            <person name="Kurtzman C.P."/>
            <person name="Blackwell M."/>
            <person name="Grigoriev I.V."/>
            <person name="Jeffries T.W."/>
        </authorList>
    </citation>
    <scope>NUCLEOTIDE SEQUENCE [LARGE SCALE GENOMIC DNA]</scope>
    <source>
        <strain evidence="4 5">DSM 6958</strain>
    </source>
</reference>
<dbReference type="Pfam" id="PF22669">
    <property type="entry name" value="Exo_endo_phos2"/>
    <property type="match status" value="1"/>
</dbReference>
<sequence length="421" mass="46434">MATVSLCLLTFNCAKVLQSAAEFERQTQTLLDTNETNDIRQPDVLVFGLQEVAPILDSCFDDIEQYLKPIRQGIQSALTAHNVQQPSSRLDGDGRRSVVNYKLVQEHSAGSLALLIAINTSSVRLNQVSFASSRCGYLLSSLKGAVGMRLTLSDNHGTSPDSEWTLVTAHLAANEGPAMLSKRNADFQTIATSLDFDDGYALYKPGAHTFFMGDLNYRATCGRSPSTSANVSSQTLVPHDPDVSDELLQVLHNGDVYKQFEEARITFAPTYKFNLLRQQATSGEAGAQLSTVRSYNYKRVPSWCDRILYRTYHSEESFVSYLSSDLIHSSDHIPVVLRLTVPTVRNLVTIALEGETAETSLLSTESLTALYPLNPYRGVWTSVGCLSDGLIGWALYLGTTNRGRLWFGLLLTIILAWIALF</sequence>
<feature type="chain" id="PRO_5009133800" evidence="2">
    <location>
        <begin position="22"/>
        <end position="421"/>
    </location>
</feature>